<protein>
    <submittedName>
        <fullName evidence="3">Uncharacterized</fullName>
    </submittedName>
</protein>
<name>A0A0E3W2Z1_9FIRM</name>
<evidence type="ECO:0000313" key="4">
    <source>
        <dbReference type="Proteomes" id="UP000045545"/>
    </source>
</evidence>
<dbReference type="InterPro" id="IPR046749">
    <property type="entry name" value="SHOCT_2"/>
</dbReference>
<gene>
    <name evidence="3" type="ORF">1017</name>
    <name evidence="2" type="ORF">374</name>
</gene>
<dbReference type="STRING" id="690567.1017"/>
<dbReference type="EMBL" id="CGIH01000018">
    <property type="protein sequence ID" value="CFX33010.1"/>
    <property type="molecule type" value="Genomic_DNA"/>
</dbReference>
<evidence type="ECO:0000259" key="1">
    <source>
        <dbReference type="Pfam" id="PF20612"/>
    </source>
</evidence>
<dbReference type="Pfam" id="PF20612">
    <property type="entry name" value="SHOCT_2"/>
    <property type="match status" value="1"/>
</dbReference>
<reference evidence="3 4" key="1">
    <citation type="submission" date="2015-03" db="EMBL/GenBank/DDBJ databases">
        <authorList>
            <person name="Strepis Nikolaos"/>
        </authorList>
    </citation>
    <scope>NUCLEOTIDE SEQUENCE [LARGE SCALE GENOMIC DNA]</scope>
    <source>
        <strain evidence="3 4">OL-4</strain>
    </source>
</reference>
<evidence type="ECO:0000313" key="2">
    <source>
        <dbReference type="EMBL" id="CFX06672.1"/>
    </source>
</evidence>
<evidence type="ECO:0000313" key="3">
    <source>
        <dbReference type="EMBL" id="CFX33010.1"/>
    </source>
</evidence>
<feature type="domain" description="SHOCT-like" evidence="1">
    <location>
        <begin position="29"/>
        <end position="78"/>
    </location>
</feature>
<sequence length="79" mass="9166">MFNEQKLELMRCPIGEGLKIDGEVNATPHEQMQREVDYVRAQQILTSMLEKDLITLSEFNKITELNRKTFSPLLAEIMP</sequence>
<dbReference type="Proteomes" id="UP000045545">
    <property type="component" value="Unassembled WGS sequence"/>
</dbReference>
<keyword evidence="4" id="KW-1185">Reference proteome</keyword>
<organism evidence="3 4">
    <name type="scientific">Syntrophomonas zehnderi OL-4</name>
    <dbReference type="NCBI Taxonomy" id="690567"/>
    <lineage>
        <taxon>Bacteria</taxon>
        <taxon>Bacillati</taxon>
        <taxon>Bacillota</taxon>
        <taxon>Clostridia</taxon>
        <taxon>Eubacteriales</taxon>
        <taxon>Syntrophomonadaceae</taxon>
        <taxon>Syntrophomonas</taxon>
    </lineage>
</organism>
<dbReference type="EMBL" id="CGIH01000004">
    <property type="protein sequence ID" value="CFX06672.1"/>
    <property type="molecule type" value="Genomic_DNA"/>
</dbReference>
<proteinExistence type="predicted"/>
<dbReference type="AlphaFoldDB" id="A0A0E3W2Z1"/>
<accession>A0A0E3W2Z1</accession>